<evidence type="ECO:0000256" key="2">
    <source>
        <dbReference type="ARBA" id="ARBA00022801"/>
    </source>
</evidence>
<dbReference type="InterPro" id="IPR041679">
    <property type="entry name" value="DNA2/NAM7-like_C"/>
</dbReference>
<evidence type="ECO:0000256" key="5">
    <source>
        <dbReference type="SAM" id="MobiDB-lite"/>
    </source>
</evidence>
<dbReference type="PANTHER" id="PTHR43788">
    <property type="entry name" value="DNA2/NAM7 HELICASE FAMILY MEMBER"/>
    <property type="match status" value="1"/>
</dbReference>
<evidence type="ECO:0000259" key="6">
    <source>
        <dbReference type="Pfam" id="PF13087"/>
    </source>
</evidence>
<comment type="caution">
    <text evidence="8">The sequence shown here is derived from an EMBL/GenBank/DDBJ whole genome shotgun (WGS) entry which is preliminary data.</text>
</comment>
<dbReference type="Pfam" id="PF13482">
    <property type="entry name" value="RNase_H_2"/>
    <property type="match status" value="1"/>
</dbReference>
<dbReference type="PANTHER" id="PTHR43788:SF8">
    <property type="entry name" value="DNA-BINDING PROTEIN SMUBP-2"/>
    <property type="match status" value="1"/>
</dbReference>
<dbReference type="InterPro" id="IPR019993">
    <property type="entry name" value="RecB_nuclease_TM0106_put"/>
</dbReference>
<evidence type="ECO:0000313" key="9">
    <source>
        <dbReference type="Proteomes" id="UP000642993"/>
    </source>
</evidence>
<feature type="domain" description="YprB ribonuclease H-like" evidence="7">
    <location>
        <begin position="335"/>
        <end position="535"/>
    </location>
</feature>
<feature type="domain" description="DNA2/NAM7 helicase-like C-terminal" evidence="6">
    <location>
        <begin position="984"/>
        <end position="1161"/>
    </location>
</feature>
<dbReference type="GO" id="GO:0016787">
    <property type="term" value="F:hydrolase activity"/>
    <property type="evidence" value="ECO:0007669"/>
    <property type="project" value="UniProtKB-KW"/>
</dbReference>
<reference evidence="8" key="1">
    <citation type="submission" date="2020-09" db="EMBL/GenBank/DDBJ databases">
        <title>Hoyosella lacisalsi sp. nov., a halotolerant actinobacterium isolated from soil of Lake Gudzhirganskoe.</title>
        <authorList>
            <person name="Yang Q."/>
            <person name="Guo P.Y."/>
            <person name="Liu S.W."/>
            <person name="Li F.N."/>
            <person name="Sun C.H."/>
        </authorList>
    </citation>
    <scope>NUCLEOTIDE SEQUENCE</scope>
    <source>
        <strain evidence="8">G463</strain>
    </source>
</reference>
<name>A0A927PMF5_9ACTN</name>
<dbReference type="RefSeq" id="WP_192039242.1">
    <property type="nucleotide sequence ID" value="NZ_JACYWE010000005.1"/>
</dbReference>
<dbReference type="InterPro" id="IPR050534">
    <property type="entry name" value="Coronavir_polyprotein_1ab"/>
</dbReference>
<dbReference type="SUPFAM" id="SSF52540">
    <property type="entry name" value="P-loop containing nucleoside triphosphate hydrolases"/>
    <property type="match status" value="1"/>
</dbReference>
<dbReference type="Proteomes" id="UP000642993">
    <property type="component" value="Unassembled WGS sequence"/>
</dbReference>
<dbReference type="GO" id="GO:0005524">
    <property type="term" value="F:ATP binding"/>
    <property type="evidence" value="ECO:0007669"/>
    <property type="project" value="UniProtKB-KW"/>
</dbReference>
<organism evidence="8 9">
    <name type="scientific">Lolliginicoccus lacisalsi</name>
    <dbReference type="NCBI Taxonomy" id="2742202"/>
    <lineage>
        <taxon>Bacteria</taxon>
        <taxon>Bacillati</taxon>
        <taxon>Actinomycetota</taxon>
        <taxon>Actinomycetes</taxon>
        <taxon>Mycobacteriales</taxon>
        <taxon>Hoyosellaceae</taxon>
        <taxon>Lolliginicoccus</taxon>
    </lineage>
</organism>
<feature type="region of interest" description="Disordered" evidence="5">
    <location>
        <begin position="774"/>
        <end position="796"/>
    </location>
</feature>
<dbReference type="CDD" id="cd18808">
    <property type="entry name" value="SF1_C_Upf1"/>
    <property type="match status" value="1"/>
</dbReference>
<accession>A0A927PMF5</accession>
<evidence type="ECO:0000313" key="8">
    <source>
        <dbReference type="EMBL" id="MBD8506779.1"/>
    </source>
</evidence>
<evidence type="ECO:0000256" key="1">
    <source>
        <dbReference type="ARBA" id="ARBA00022741"/>
    </source>
</evidence>
<dbReference type="InterPro" id="IPR047187">
    <property type="entry name" value="SF1_C_Upf1"/>
</dbReference>
<dbReference type="EMBL" id="JACYWE010000005">
    <property type="protein sequence ID" value="MBD8506779.1"/>
    <property type="molecule type" value="Genomic_DNA"/>
</dbReference>
<dbReference type="CDD" id="cd17934">
    <property type="entry name" value="DEXXQc_Upf1-like"/>
    <property type="match status" value="1"/>
</dbReference>
<keyword evidence="3" id="KW-0347">Helicase</keyword>
<dbReference type="Pfam" id="PF13087">
    <property type="entry name" value="AAA_12"/>
    <property type="match status" value="1"/>
</dbReference>
<dbReference type="NCBIfam" id="TIGR03491">
    <property type="entry name" value="TM0106 family RecB-like putative nuclease"/>
    <property type="match status" value="1"/>
</dbReference>
<keyword evidence="4" id="KW-0067">ATP-binding</keyword>
<evidence type="ECO:0000259" key="7">
    <source>
        <dbReference type="Pfam" id="PF13482"/>
    </source>
</evidence>
<dbReference type="AlphaFoldDB" id="A0A927PMF5"/>
<dbReference type="SUPFAM" id="SSF53098">
    <property type="entry name" value="Ribonuclease H-like"/>
    <property type="match status" value="1"/>
</dbReference>
<dbReference type="InterPro" id="IPR038720">
    <property type="entry name" value="YprB_RNase_H-like_dom"/>
</dbReference>
<dbReference type="InterPro" id="IPR012337">
    <property type="entry name" value="RNaseH-like_sf"/>
</dbReference>
<keyword evidence="9" id="KW-1185">Reference proteome</keyword>
<protein>
    <submittedName>
        <fullName evidence="8">TM0106 family RecB-like putative nuclease</fullName>
    </submittedName>
</protein>
<evidence type="ECO:0000256" key="3">
    <source>
        <dbReference type="ARBA" id="ARBA00022806"/>
    </source>
</evidence>
<feature type="compositionally biased region" description="Low complexity" evidence="5">
    <location>
        <begin position="776"/>
        <end position="787"/>
    </location>
</feature>
<dbReference type="Pfam" id="PF13604">
    <property type="entry name" value="AAA_30"/>
    <property type="match status" value="1"/>
</dbReference>
<proteinExistence type="predicted"/>
<dbReference type="Gene3D" id="3.40.50.300">
    <property type="entry name" value="P-loop containing nucleotide triphosphate hydrolases"/>
    <property type="match status" value="2"/>
</dbReference>
<evidence type="ECO:0000256" key="4">
    <source>
        <dbReference type="ARBA" id="ARBA00022840"/>
    </source>
</evidence>
<keyword evidence="2" id="KW-0378">Hydrolase</keyword>
<sequence>MFILDHTTPPRVVCSATDLALAATSEFDLLRTLDAKLGRVSLPTAAEDAMLARAAELGDEHEKRLLQQYLHEHGDAVVEVQRPRFTHDDLTAAHHATLAALRSGAPVVYQGTFYDGSFAGFCDFLVRADIADPDAGEPSQRGGDGPRYAVYDTKLSRHARVTALLRLAAYADQLEHAGIPTTGTARLVLGDGTVTNHQLADILPVYRQRRDRLDRILAEHGAENGPVLWGDPRYTVNVHSDLVAEDVLAARDPSLVAGLTSVQRSRLMAAGITTIDAIATLPDDARVPGVSAPALERLRAQAQAQRIEEETGTPYYLLHAPDALGQLPEPSPGDVFFDFEGDPLWAEGADPDWGLEYLFGLVEAPDEAPEAQQPGMDTTFVAFWAHDRAEEKQALIDFVDYVTKRRAHHPDMHVYHYAPYEKTALRRLAGRHGVCENEIDDLLRANVLIDLYPIVRRALRVGKPSYSIKKLEPLYMGTHLRGGDVTTAGDSIVEYAHFTDFRARGEHTEAAAILDSIADYNRYDCDSTLHLRNWLLGHAREHGIDLMAATEPLGPDDTLIADATSALEQSLLAHCGDTPRAERDPARQAAAMLAAALNYHKRERKPFWWAHFDRLTAADTDLADANDALLIERATILADWDKPTPRSSYCRYLHLRGDMPTGSGVREGADVHTLYAPPAPDTLNQPVPQGRAVGNAHLCTEDECNDAGIRYPSSGAILRERAPRGAGPHDDLPVALAPAAPPATTSLEAAIATLAEECDTLWPEMPESAGLDILQRSTPRTRSGRPPARARDHGGDTASAITTTLLDLADSYLAVQGPPGTGKTFTGSRVIAALVNNHGWKVGVVAQSHSVVENMLDGIAEAGVPATQVVKADNRLGSDLWTTVAKKALPGLIDGAHSGIVVGGTAWTFSNPGQVPEQSLDLLVIDEAGQYSLANTLAVAGSARNLLLLGDPQQLPQVSQGTHPEPVDLSALGWILEGHGTLRESHGYFLDTTFRMHPTLCEAVSTLSYEGRLGSKAAVTTARHLDGIEPGIAVRAIDHRGNATSSVEEAHAARETIAGLLGTAWKPARDEPARPLGQSDIIVVAPYNAQVDLIAAVLRDAGLGQVLVGTVDKFQGRQAAVAIVSMTASAVEDVPRGMGFLMSRNRLNVAISRGQWLAVIIRSRALTDYMPTTPDGLAELGAFLGLCAAATS</sequence>
<keyword evidence="1" id="KW-0547">Nucleotide-binding</keyword>
<gene>
    <name evidence="8" type="ORF">HT102_09795</name>
</gene>
<dbReference type="InterPro" id="IPR027417">
    <property type="entry name" value="P-loop_NTPase"/>
</dbReference>
<dbReference type="GO" id="GO:0043139">
    <property type="term" value="F:5'-3' DNA helicase activity"/>
    <property type="evidence" value="ECO:0007669"/>
    <property type="project" value="TreeGrafter"/>
</dbReference>